<organism evidence="1 2">
    <name type="scientific">Acanthoscelides obtectus</name>
    <name type="common">Bean weevil</name>
    <name type="synonym">Bruchus obtectus</name>
    <dbReference type="NCBI Taxonomy" id="200917"/>
    <lineage>
        <taxon>Eukaryota</taxon>
        <taxon>Metazoa</taxon>
        <taxon>Ecdysozoa</taxon>
        <taxon>Arthropoda</taxon>
        <taxon>Hexapoda</taxon>
        <taxon>Insecta</taxon>
        <taxon>Pterygota</taxon>
        <taxon>Neoptera</taxon>
        <taxon>Endopterygota</taxon>
        <taxon>Coleoptera</taxon>
        <taxon>Polyphaga</taxon>
        <taxon>Cucujiformia</taxon>
        <taxon>Chrysomeloidea</taxon>
        <taxon>Chrysomelidae</taxon>
        <taxon>Bruchinae</taxon>
        <taxon>Bruchini</taxon>
        <taxon>Acanthoscelides</taxon>
    </lineage>
</organism>
<dbReference type="Proteomes" id="UP001152888">
    <property type="component" value="Unassembled WGS sequence"/>
</dbReference>
<name>A0A9P0LM54_ACAOB</name>
<protein>
    <recommendedName>
        <fullName evidence="3">Nuclease HARBI1</fullName>
    </recommendedName>
</protein>
<dbReference type="OrthoDB" id="2415966at2759"/>
<evidence type="ECO:0000313" key="2">
    <source>
        <dbReference type="Proteomes" id="UP001152888"/>
    </source>
</evidence>
<evidence type="ECO:0000313" key="1">
    <source>
        <dbReference type="EMBL" id="CAH1995711.1"/>
    </source>
</evidence>
<reference evidence="1" key="1">
    <citation type="submission" date="2022-03" db="EMBL/GenBank/DDBJ databases">
        <authorList>
            <person name="Sayadi A."/>
        </authorList>
    </citation>
    <scope>NUCLEOTIDE SEQUENCE</scope>
</reference>
<evidence type="ECO:0008006" key="3">
    <source>
        <dbReference type="Google" id="ProtNLM"/>
    </source>
</evidence>
<accession>A0A9P0LM54</accession>
<keyword evidence="2" id="KW-1185">Reference proteome</keyword>
<gene>
    <name evidence="1" type="ORF">ACAOBT_LOCUS22781</name>
</gene>
<dbReference type="EMBL" id="CAKOFQ010007237">
    <property type="protein sequence ID" value="CAH1995711.1"/>
    <property type="molecule type" value="Genomic_DNA"/>
</dbReference>
<dbReference type="AlphaFoldDB" id="A0A9P0LM54"/>
<sequence>MEPIFLHLLQVAEDEEAQNQLGLERITSRDQQNAFDLREREFRKCFRLSRQLVQDLIRDLTPHMDAGARGTRIPVHIRIFGALKFFAQGSYQKAGGNEAYVALSQPAFSRAVSEVCLALESIGHRWVKFPLSEAEKQQKKEQFMAQFGFPGVIGCIDGTHIAIVTPQEDEHLYVPDLDDIVSNVLEQGQAMRANVIQLYFQNVR</sequence>
<comment type="caution">
    <text evidence="1">The sequence shown here is derived from an EMBL/GenBank/DDBJ whole genome shotgun (WGS) entry which is preliminary data.</text>
</comment>
<proteinExistence type="predicted"/>